<keyword evidence="4" id="KW-1185">Reference proteome</keyword>
<gene>
    <name evidence="3" type="ORF">EVAR_15116_1</name>
</gene>
<sequence length="138" mass="15736">MTVNLVRDGKRFRPYVNNVVKRIETIQKGAIAAQQCKHQPGDIKKALAKWYQNIEFTGFTEEALVVLNQRASGRNLICFLTADEMAIRQQSNWDVRQNHGFVDLGTESNGQIMSRKKKISEEEAKLKRKSMIGSVGRK</sequence>
<reference evidence="3 4" key="1">
    <citation type="journal article" date="2019" name="Commun. Biol.">
        <title>The bagworm genome reveals a unique fibroin gene that provides high tensile strength.</title>
        <authorList>
            <person name="Kono N."/>
            <person name="Nakamura H."/>
            <person name="Ohtoshi R."/>
            <person name="Tomita M."/>
            <person name="Numata K."/>
            <person name="Arakawa K."/>
        </authorList>
    </citation>
    <scope>NUCLEOTIDE SEQUENCE [LARGE SCALE GENOMIC DNA]</scope>
</reference>
<feature type="domain" description="Transposable element P transposase-like RNase H" evidence="2">
    <location>
        <begin position="57"/>
        <end position="110"/>
    </location>
</feature>
<evidence type="ECO:0000313" key="3">
    <source>
        <dbReference type="EMBL" id="GBP26103.1"/>
    </source>
</evidence>
<dbReference type="InterPro" id="IPR048365">
    <property type="entry name" value="TNP-like_RNaseH_N"/>
</dbReference>
<proteinExistence type="predicted"/>
<dbReference type="EMBL" id="BGZK01000176">
    <property type="protein sequence ID" value="GBP26103.1"/>
    <property type="molecule type" value="Genomic_DNA"/>
</dbReference>
<evidence type="ECO:0000256" key="1">
    <source>
        <dbReference type="SAM" id="MobiDB-lite"/>
    </source>
</evidence>
<evidence type="ECO:0000313" key="4">
    <source>
        <dbReference type="Proteomes" id="UP000299102"/>
    </source>
</evidence>
<protein>
    <recommendedName>
        <fullName evidence="2">Transposable element P transposase-like RNase H domain-containing protein</fullName>
    </recommendedName>
</protein>
<dbReference type="OrthoDB" id="6760869at2759"/>
<dbReference type="Proteomes" id="UP000299102">
    <property type="component" value="Unassembled WGS sequence"/>
</dbReference>
<evidence type="ECO:0000259" key="2">
    <source>
        <dbReference type="Pfam" id="PF21787"/>
    </source>
</evidence>
<dbReference type="Pfam" id="PF21787">
    <property type="entry name" value="TNP-like_RNaseH_N"/>
    <property type="match status" value="1"/>
</dbReference>
<dbReference type="AlphaFoldDB" id="A0A4C1UHY4"/>
<comment type="caution">
    <text evidence="3">The sequence shown here is derived from an EMBL/GenBank/DDBJ whole genome shotgun (WGS) entry which is preliminary data.</text>
</comment>
<organism evidence="3 4">
    <name type="scientific">Eumeta variegata</name>
    <name type="common">Bagworm moth</name>
    <name type="synonym">Eumeta japonica</name>
    <dbReference type="NCBI Taxonomy" id="151549"/>
    <lineage>
        <taxon>Eukaryota</taxon>
        <taxon>Metazoa</taxon>
        <taxon>Ecdysozoa</taxon>
        <taxon>Arthropoda</taxon>
        <taxon>Hexapoda</taxon>
        <taxon>Insecta</taxon>
        <taxon>Pterygota</taxon>
        <taxon>Neoptera</taxon>
        <taxon>Endopterygota</taxon>
        <taxon>Lepidoptera</taxon>
        <taxon>Glossata</taxon>
        <taxon>Ditrysia</taxon>
        <taxon>Tineoidea</taxon>
        <taxon>Psychidae</taxon>
        <taxon>Oiketicinae</taxon>
        <taxon>Eumeta</taxon>
    </lineage>
</organism>
<feature type="region of interest" description="Disordered" evidence="1">
    <location>
        <begin position="118"/>
        <end position="138"/>
    </location>
</feature>
<name>A0A4C1UHY4_EUMVA</name>
<feature type="compositionally biased region" description="Basic residues" evidence="1">
    <location>
        <begin position="126"/>
        <end position="138"/>
    </location>
</feature>
<accession>A0A4C1UHY4</accession>